<reference evidence="1" key="1">
    <citation type="submission" date="2018-02" db="EMBL/GenBank/DDBJ databases">
        <authorList>
            <person name="Cohen D.B."/>
            <person name="Kent A.D."/>
        </authorList>
    </citation>
    <scope>NUCLEOTIDE SEQUENCE</scope>
</reference>
<dbReference type="AlphaFoldDB" id="A0A2N9FJ57"/>
<accession>A0A2N9FJ57</accession>
<protein>
    <submittedName>
        <fullName evidence="1">Uncharacterized protein</fullName>
    </submittedName>
</protein>
<proteinExistence type="predicted"/>
<gene>
    <name evidence="1" type="ORF">FSB_LOCUS18729</name>
</gene>
<sequence>MVVLTVDLEIHGKDEGFEGFALGLSLAKREGHELVEIGAVNRGEGRKGWRK</sequence>
<evidence type="ECO:0000313" key="1">
    <source>
        <dbReference type="EMBL" id="SPC90847.1"/>
    </source>
</evidence>
<dbReference type="EMBL" id="OIVN01001182">
    <property type="protein sequence ID" value="SPC90847.1"/>
    <property type="molecule type" value="Genomic_DNA"/>
</dbReference>
<organism evidence="1">
    <name type="scientific">Fagus sylvatica</name>
    <name type="common">Beechnut</name>
    <dbReference type="NCBI Taxonomy" id="28930"/>
    <lineage>
        <taxon>Eukaryota</taxon>
        <taxon>Viridiplantae</taxon>
        <taxon>Streptophyta</taxon>
        <taxon>Embryophyta</taxon>
        <taxon>Tracheophyta</taxon>
        <taxon>Spermatophyta</taxon>
        <taxon>Magnoliopsida</taxon>
        <taxon>eudicotyledons</taxon>
        <taxon>Gunneridae</taxon>
        <taxon>Pentapetalae</taxon>
        <taxon>rosids</taxon>
        <taxon>fabids</taxon>
        <taxon>Fagales</taxon>
        <taxon>Fagaceae</taxon>
        <taxon>Fagus</taxon>
    </lineage>
</organism>
<name>A0A2N9FJ57_FAGSY</name>